<gene>
    <name evidence="10" type="ORF">YKV069</name>
</gene>
<dbReference type="GO" id="GO:0030430">
    <property type="term" value="C:host cell cytoplasm"/>
    <property type="evidence" value="ECO:0007669"/>
    <property type="project" value="UniProtKB-SubCell"/>
</dbReference>
<sequence>MEVIISSHLTDILKRNRADEAFVNFIIHGIEIRYSSIIRSLFRLLFDILLMCLLICIFTIRLFKRNYPVLLVIILSIYISNYIMILAD</sequence>
<name>G3EIE7_9POXV</name>
<reference evidence="10 11" key="1">
    <citation type="journal article" date="2011" name="J. Virol.">
        <title>The genome of yoka poxvirus.</title>
        <authorList>
            <person name="Zhao G."/>
            <person name="Droit L."/>
            <person name="Tesh R.B."/>
            <person name="Popov V.L."/>
            <person name="Little N.S."/>
            <person name="Upton C."/>
            <person name="Virgin H.W."/>
            <person name="Wang D."/>
        </authorList>
    </citation>
    <scope>NUCLEOTIDE SEQUENCE [LARGE SCALE GENOMIC DNA]</scope>
    <source>
        <strain evidence="10">DakArB 4268</strain>
    </source>
</reference>
<keyword evidence="6 9" id="KW-1133">Transmembrane helix</keyword>
<keyword evidence="7 9" id="KW-0472">Membrane</keyword>
<keyword evidence="11" id="KW-1185">Reference proteome</keyword>
<dbReference type="Proteomes" id="UP000164653">
    <property type="component" value="Segment"/>
</dbReference>
<evidence type="ECO:0000256" key="5">
    <source>
        <dbReference type="ARBA" id="ARBA00022844"/>
    </source>
</evidence>
<evidence type="ECO:0000256" key="2">
    <source>
        <dbReference type="ARBA" id="ARBA00004385"/>
    </source>
</evidence>
<dbReference type="GO" id="GO:0055036">
    <property type="term" value="C:virion membrane"/>
    <property type="evidence" value="ECO:0007669"/>
    <property type="project" value="UniProtKB-SubCell"/>
</dbReference>
<evidence type="ECO:0000256" key="8">
    <source>
        <dbReference type="ARBA" id="ARBA00023200"/>
    </source>
</evidence>
<keyword evidence="3" id="KW-0244">Early protein</keyword>
<dbReference type="Pfam" id="PF05803">
    <property type="entry name" value="Chordopox_L2"/>
    <property type="match status" value="1"/>
</dbReference>
<evidence type="ECO:0000256" key="6">
    <source>
        <dbReference type="ARBA" id="ARBA00022989"/>
    </source>
</evidence>
<dbReference type="InterPro" id="IPR008447">
    <property type="entry name" value="Prot_L2"/>
</dbReference>
<evidence type="ECO:0000313" key="10">
    <source>
        <dbReference type="EMBL" id="AEN03658.1"/>
    </source>
</evidence>
<dbReference type="KEGG" id="vg:11107209"/>
<dbReference type="OrthoDB" id="41048at10239"/>
<evidence type="ECO:0000256" key="1">
    <source>
        <dbReference type="ARBA" id="ARBA00004192"/>
    </source>
</evidence>
<dbReference type="RefSeq" id="YP_004821422.1">
    <property type="nucleotide sequence ID" value="NC_015960.1"/>
</dbReference>
<evidence type="ECO:0000313" key="11">
    <source>
        <dbReference type="Proteomes" id="UP000164653"/>
    </source>
</evidence>
<comment type="subcellular location">
    <subcellularLocation>
        <location evidence="1">Host cytoplasm</location>
    </subcellularLocation>
    <subcellularLocation>
        <location evidence="2">Virion membrane</location>
        <topology evidence="2">Multi-pass membrane protein</topology>
    </subcellularLocation>
</comment>
<dbReference type="EMBL" id="HQ849551">
    <property type="protein sequence ID" value="AEN03658.1"/>
    <property type="molecule type" value="Genomic_DNA"/>
</dbReference>
<feature type="transmembrane region" description="Helical" evidence="9">
    <location>
        <begin position="69"/>
        <end position="87"/>
    </location>
</feature>
<feature type="transmembrane region" description="Helical" evidence="9">
    <location>
        <begin position="41"/>
        <end position="63"/>
    </location>
</feature>
<evidence type="ECO:0000256" key="7">
    <source>
        <dbReference type="ARBA" id="ARBA00023136"/>
    </source>
</evidence>
<keyword evidence="5" id="KW-0946">Virion</keyword>
<organism evidence="10 11">
    <name type="scientific">Yokapox virus</name>
    <dbReference type="NCBI Taxonomy" id="1076255"/>
    <lineage>
        <taxon>Viruses</taxon>
        <taxon>Varidnaviria</taxon>
        <taxon>Bamfordvirae</taxon>
        <taxon>Nucleocytoviricota</taxon>
        <taxon>Pokkesviricetes</taxon>
        <taxon>Chitovirales</taxon>
        <taxon>Poxviridae</taxon>
        <taxon>Chordopoxvirinae</taxon>
        <taxon>Centapoxvirus</taxon>
        <taxon>Centapoxvirus yokapox</taxon>
    </lineage>
</organism>
<evidence type="ECO:0000256" key="3">
    <source>
        <dbReference type="ARBA" id="ARBA00022518"/>
    </source>
</evidence>
<proteinExistence type="predicted"/>
<dbReference type="GeneID" id="11107209"/>
<keyword evidence="8" id="KW-1035">Host cytoplasm</keyword>
<evidence type="ECO:0000256" key="4">
    <source>
        <dbReference type="ARBA" id="ARBA00022692"/>
    </source>
</evidence>
<keyword evidence="4 9" id="KW-0812">Transmembrane</keyword>
<evidence type="ECO:0000256" key="9">
    <source>
        <dbReference type="SAM" id="Phobius"/>
    </source>
</evidence>
<accession>G3EIE7</accession>
<protein>
    <submittedName>
        <fullName evidence="10">Formation of crescent membranes and immature virions</fullName>
    </submittedName>
</protein>